<feature type="transmembrane region" description="Helical" evidence="1">
    <location>
        <begin position="23"/>
        <end position="41"/>
    </location>
</feature>
<keyword evidence="1" id="KW-0812">Transmembrane</keyword>
<gene>
    <name evidence="2" type="ORF">ElP_47510</name>
</gene>
<evidence type="ECO:0000313" key="3">
    <source>
        <dbReference type="Proteomes" id="UP000317835"/>
    </source>
</evidence>
<dbReference type="OrthoDB" id="10009090at2"/>
<keyword evidence="1" id="KW-0472">Membrane</keyword>
<proteinExistence type="predicted"/>
<reference evidence="2 3" key="1">
    <citation type="submission" date="2019-02" db="EMBL/GenBank/DDBJ databases">
        <title>Deep-cultivation of Planctomycetes and their phenomic and genomic characterization uncovers novel biology.</title>
        <authorList>
            <person name="Wiegand S."/>
            <person name="Jogler M."/>
            <person name="Boedeker C."/>
            <person name="Pinto D."/>
            <person name="Vollmers J."/>
            <person name="Rivas-Marin E."/>
            <person name="Kohn T."/>
            <person name="Peeters S.H."/>
            <person name="Heuer A."/>
            <person name="Rast P."/>
            <person name="Oberbeckmann S."/>
            <person name="Bunk B."/>
            <person name="Jeske O."/>
            <person name="Meyerdierks A."/>
            <person name="Storesund J.E."/>
            <person name="Kallscheuer N."/>
            <person name="Luecker S."/>
            <person name="Lage O.M."/>
            <person name="Pohl T."/>
            <person name="Merkel B.J."/>
            <person name="Hornburger P."/>
            <person name="Mueller R.-W."/>
            <person name="Bruemmer F."/>
            <person name="Labrenz M."/>
            <person name="Spormann A.M."/>
            <person name="Op den Camp H."/>
            <person name="Overmann J."/>
            <person name="Amann R."/>
            <person name="Jetten M.S.M."/>
            <person name="Mascher T."/>
            <person name="Medema M.H."/>
            <person name="Devos D.P."/>
            <person name="Kaster A.-K."/>
            <person name="Ovreas L."/>
            <person name="Rohde M."/>
            <person name="Galperin M.Y."/>
            <person name="Jogler C."/>
        </authorList>
    </citation>
    <scope>NUCLEOTIDE SEQUENCE [LARGE SCALE GENOMIC DNA]</scope>
    <source>
        <strain evidence="2 3">ElP</strain>
    </source>
</reference>
<dbReference type="KEGG" id="tpla:ElP_47510"/>
<evidence type="ECO:0000313" key="2">
    <source>
        <dbReference type="EMBL" id="QDV36822.1"/>
    </source>
</evidence>
<dbReference type="Proteomes" id="UP000317835">
    <property type="component" value="Chromosome"/>
</dbReference>
<sequence>MPEPERTPGTGASRQSSRLGPSLSLLGLACWVVTIALYLMLKPEEAMPGDPVSRPKAIQVVLVFVVGSLGVFLSSIVAAVGLFLSLTEQRFHPGRRAVRGIVLGAVGVAALVLVVAEILRIAFLKA</sequence>
<keyword evidence="3" id="KW-1185">Reference proteome</keyword>
<dbReference type="AlphaFoldDB" id="A0A518H7K3"/>
<protein>
    <submittedName>
        <fullName evidence="2">Uncharacterized protein</fullName>
    </submittedName>
</protein>
<feature type="transmembrane region" description="Helical" evidence="1">
    <location>
        <begin position="98"/>
        <end position="123"/>
    </location>
</feature>
<organism evidence="2 3">
    <name type="scientific">Tautonia plasticadhaerens</name>
    <dbReference type="NCBI Taxonomy" id="2527974"/>
    <lineage>
        <taxon>Bacteria</taxon>
        <taxon>Pseudomonadati</taxon>
        <taxon>Planctomycetota</taxon>
        <taxon>Planctomycetia</taxon>
        <taxon>Isosphaerales</taxon>
        <taxon>Isosphaeraceae</taxon>
        <taxon>Tautonia</taxon>
    </lineage>
</organism>
<accession>A0A518H7K3</accession>
<keyword evidence="1" id="KW-1133">Transmembrane helix</keyword>
<evidence type="ECO:0000256" key="1">
    <source>
        <dbReference type="SAM" id="Phobius"/>
    </source>
</evidence>
<dbReference type="EMBL" id="CP036426">
    <property type="protein sequence ID" value="QDV36822.1"/>
    <property type="molecule type" value="Genomic_DNA"/>
</dbReference>
<dbReference type="RefSeq" id="WP_145273714.1">
    <property type="nucleotide sequence ID" value="NZ_CP036426.1"/>
</dbReference>
<name>A0A518H7K3_9BACT</name>
<feature type="transmembrane region" description="Helical" evidence="1">
    <location>
        <begin position="61"/>
        <end position="86"/>
    </location>
</feature>
<dbReference type="PROSITE" id="PS51257">
    <property type="entry name" value="PROKAR_LIPOPROTEIN"/>
    <property type="match status" value="1"/>
</dbReference>